<dbReference type="SUPFAM" id="SSF56112">
    <property type="entry name" value="Protein kinase-like (PK-like)"/>
    <property type="match status" value="1"/>
</dbReference>
<dbReference type="GO" id="GO:0004674">
    <property type="term" value="F:protein serine/threonine kinase activity"/>
    <property type="evidence" value="ECO:0007669"/>
    <property type="project" value="UniProtKB-KW"/>
</dbReference>
<dbReference type="eggNOG" id="COG0515">
    <property type="taxonomic scope" value="Bacteria"/>
</dbReference>
<sequence length="384" mass="43463">MLTTTRQDINVTLTQGGLESPRAPNELVDRYNEIVEEKRLAWTSHMRLQRRLGSGGQGVVYLTELRGTDDFTLPAALKIFSPERFDDVASYDEAMQRMAMALARLAQLQHDNLLYVYNFVDRMRIRMLVMEWIDGYDLQRLVTQKMLDRMRTSVSARRWEYINRVIVTAGPVQPRLKAGVAVAIVRDCLNGLAALHRHGMVHGDIKPSNIMMKRTGIAKIVDFGSAFEIRNPPRSRNCTLAYAAPEVLENRECTPRSDLCSLGYVLIELLAGRPLFTGNQDARALLESKRSLPQRLHEVLPEDVIRCDLLLSFCRGMIAPDPLRRFPSAEAAELLKEGAAAFHRQLVMGDLASEYNNEIRQWLEELKELDESNTDPSGQASHSA</sequence>
<evidence type="ECO:0000313" key="3">
    <source>
        <dbReference type="Proteomes" id="UP000001887"/>
    </source>
</evidence>
<dbReference type="Pfam" id="PF00069">
    <property type="entry name" value="Pkinase"/>
    <property type="match status" value="1"/>
</dbReference>
<dbReference type="HOGENOM" id="CLU_737463_0_0_0"/>
<dbReference type="PROSITE" id="PS00108">
    <property type="entry name" value="PROTEIN_KINASE_ST"/>
    <property type="match status" value="1"/>
</dbReference>
<keyword evidence="2" id="KW-0808">Transferase</keyword>
<dbReference type="PANTHER" id="PTHR24348:SF68">
    <property type="entry name" value="SERINE_THREONINE-PROTEIN KINASE ATG1C"/>
    <property type="match status" value="1"/>
</dbReference>
<accession>D2R9E7</accession>
<keyword evidence="3" id="KW-1185">Reference proteome</keyword>
<dbReference type="InterPro" id="IPR045269">
    <property type="entry name" value="Atg1-like"/>
</dbReference>
<keyword evidence="2" id="KW-0723">Serine/threonine-protein kinase</keyword>
<proteinExistence type="predicted"/>
<dbReference type="STRING" id="530564.Psta_3032"/>
<reference evidence="2 3" key="1">
    <citation type="journal article" date="2009" name="Stand. Genomic Sci.">
        <title>Complete genome sequence of Pirellula staleyi type strain (ATCC 27377).</title>
        <authorList>
            <person name="Clum A."/>
            <person name="Tindall B.J."/>
            <person name="Sikorski J."/>
            <person name="Ivanova N."/>
            <person name="Mavrommatis K."/>
            <person name="Lucas S."/>
            <person name="Glavina del Rio T."/>
            <person name="Nolan M."/>
            <person name="Chen F."/>
            <person name="Tice H."/>
            <person name="Pitluck S."/>
            <person name="Cheng J.F."/>
            <person name="Chertkov O."/>
            <person name="Brettin T."/>
            <person name="Han C."/>
            <person name="Detter J.C."/>
            <person name="Kuske C."/>
            <person name="Bruce D."/>
            <person name="Goodwin L."/>
            <person name="Ovchinikova G."/>
            <person name="Pati A."/>
            <person name="Mikhailova N."/>
            <person name="Chen A."/>
            <person name="Palaniappan K."/>
            <person name="Land M."/>
            <person name="Hauser L."/>
            <person name="Chang Y.J."/>
            <person name="Jeffries C.D."/>
            <person name="Chain P."/>
            <person name="Rohde M."/>
            <person name="Goker M."/>
            <person name="Bristow J."/>
            <person name="Eisen J.A."/>
            <person name="Markowitz V."/>
            <person name="Hugenholtz P."/>
            <person name="Kyrpides N.C."/>
            <person name="Klenk H.P."/>
            <person name="Lapidus A."/>
        </authorList>
    </citation>
    <scope>NUCLEOTIDE SEQUENCE [LARGE SCALE GENOMIC DNA]</scope>
    <source>
        <strain evidence="3">ATCC 27377 / DSM 6068 / ICPB 4128</strain>
    </source>
</reference>
<dbReference type="PANTHER" id="PTHR24348">
    <property type="entry name" value="SERINE/THREONINE-PROTEIN KINASE UNC-51-RELATED"/>
    <property type="match status" value="1"/>
</dbReference>
<evidence type="ECO:0000313" key="2">
    <source>
        <dbReference type="EMBL" id="ADB17697.1"/>
    </source>
</evidence>
<dbReference type="OrthoDB" id="6111975at2"/>
<evidence type="ECO:0000259" key="1">
    <source>
        <dbReference type="PROSITE" id="PS50011"/>
    </source>
</evidence>
<dbReference type="InterPro" id="IPR000719">
    <property type="entry name" value="Prot_kinase_dom"/>
</dbReference>
<dbReference type="GO" id="GO:0005524">
    <property type="term" value="F:ATP binding"/>
    <property type="evidence" value="ECO:0007669"/>
    <property type="project" value="InterPro"/>
</dbReference>
<dbReference type="CDD" id="cd14014">
    <property type="entry name" value="STKc_PknB_like"/>
    <property type="match status" value="1"/>
</dbReference>
<gene>
    <name evidence="2" type="ordered locus">Psta_3032</name>
</gene>
<dbReference type="Proteomes" id="UP000001887">
    <property type="component" value="Chromosome"/>
</dbReference>
<protein>
    <submittedName>
        <fullName evidence="2">Serine/threonine protein kinase</fullName>
    </submittedName>
</protein>
<dbReference type="KEGG" id="psl:Psta_3032"/>
<keyword evidence="2" id="KW-0418">Kinase</keyword>
<name>D2R9E7_PIRSD</name>
<dbReference type="Gene3D" id="1.10.510.10">
    <property type="entry name" value="Transferase(Phosphotransferase) domain 1"/>
    <property type="match status" value="1"/>
</dbReference>
<dbReference type="SMART" id="SM00220">
    <property type="entry name" value="S_TKc"/>
    <property type="match status" value="1"/>
</dbReference>
<dbReference type="EMBL" id="CP001848">
    <property type="protein sequence ID" value="ADB17697.1"/>
    <property type="molecule type" value="Genomic_DNA"/>
</dbReference>
<dbReference type="GO" id="GO:0005737">
    <property type="term" value="C:cytoplasm"/>
    <property type="evidence" value="ECO:0007669"/>
    <property type="project" value="TreeGrafter"/>
</dbReference>
<dbReference type="PROSITE" id="PS50011">
    <property type="entry name" value="PROTEIN_KINASE_DOM"/>
    <property type="match status" value="1"/>
</dbReference>
<organism evidence="2 3">
    <name type="scientific">Pirellula staleyi (strain ATCC 27377 / DSM 6068 / ICPB 4128)</name>
    <name type="common">Pirella staleyi</name>
    <dbReference type="NCBI Taxonomy" id="530564"/>
    <lineage>
        <taxon>Bacteria</taxon>
        <taxon>Pseudomonadati</taxon>
        <taxon>Planctomycetota</taxon>
        <taxon>Planctomycetia</taxon>
        <taxon>Pirellulales</taxon>
        <taxon>Pirellulaceae</taxon>
        <taxon>Pirellula</taxon>
    </lineage>
</organism>
<dbReference type="InterPro" id="IPR008271">
    <property type="entry name" value="Ser/Thr_kinase_AS"/>
</dbReference>
<dbReference type="AlphaFoldDB" id="D2R9E7"/>
<dbReference type="InterPro" id="IPR011009">
    <property type="entry name" value="Kinase-like_dom_sf"/>
</dbReference>
<dbReference type="Gene3D" id="3.30.200.20">
    <property type="entry name" value="Phosphorylase Kinase, domain 1"/>
    <property type="match status" value="1"/>
</dbReference>
<feature type="domain" description="Protein kinase" evidence="1">
    <location>
        <begin position="46"/>
        <end position="346"/>
    </location>
</feature>